<dbReference type="OrthoDB" id="290376at2"/>
<dbReference type="InterPro" id="IPR011712">
    <property type="entry name" value="Sig_transdc_His_kin_sub3_dim/P"/>
</dbReference>
<comment type="cofactor">
    <cofactor evidence="2">
        <name>[4Fe-4S] cluster</name>
        <dbReference type="ChEBI" id="CHEBI:49883"/>
    </cofactor>
</comment>
<dbReference type="InterPro" id="IPR035965">
    <property type="entry name" value="PAS-like_dom_sf"/>
</dbReference>
<dbReference type="InterPro" id="IPR004358">
    <property type="entry name" value="Sig_transdc_His_kin-like_C"/>
</dbReference>
<name>A0A517R2L3_9PLAN</name>
<feature type="domain" description="PAC" evidence="20">
    <location>
        <begin position="475"/>
        <end position="527"/>
    </location>
</feature>
<dbReference type="InterPro" id="IPR036890">
    <property type="entry name" value="HATPase_C_sf"/>
</dbReference>
<evidence type="ECO:0000256" key="3">
    <source>
        <dbReference type="ARBA" id="ARBA00004496"/>
    </source>
</evidence>
<dbReference type="SMART" id="SM00387">
    <property type="entry name" value="HATPase_c"/>
    <property type="match status" value="1"/>
</dbReference>
<protein>
    <recommendedName>
        <fullName evidence="5">Oxygen sensor histidine kinase NreB</fullName>
        <ecNumber evidence="4">2.7.13.3</ecNumber>
    </recommendedName>
    <alternativeName>
        <fullName evidence="15">Nitrogen regulation protein B</fullName>
    </alternativeName>
</protein>
<evidence type="ECO:0000313" key="22">
    <source>
        <dbReference type="Proteomes" id="UP000317318"/>
    </source>
</evidence>
<evidence type="ECO:0000256" key="1">
    <source>
        <dbReference type="ARBA" id="ARBA00000085"/>
    </source>
</evidence>
<dbReference type="GO" id="GO:0016020">
    <property type="term" value="C:membrane"/>
    <property type="evidence" value="ECO:0007669"/>
    <property type="project" value="InterPro"/>
</dbReference>
<comment type="subcellular location">
    <subcellularLocation>
        <location evidence="3">Cytoplasm</location>
    </subcellularLocation>
</comment>
<dbReference type="CDD" id="cd16917">
    <property type="entry name" value="HATPase_UhpB-NarQ-NarX-like"/>
    <property type="match status" value="1"/>
</dbReference>
<dbReference type="PRINTS" id="PR00344">
    <property type="entry name" value="BCTRLSENSOR"/>
</dbReference>
<dbReference type="Gene3D" id="3.30.565.10">
    <property type="entry name" value="Histidine kinase-like ATPase, C-terminal domain"/>
    <property type="match status" value="1"/>
</dbReference>
<evidence type="ECO:0000256" key="16">
    <source>
        <dbReference type="SAM" id="Coils"/>
    </source>
</evidence>
<proteinExistence type="predicted"/>
<feature type="domain" description="PAC" evidence="20">
    <location>
        <begin position="348"/>
        <end position="400"/>
    </location>
</feature>
<evidence type="ECO:0000256" key="5">
    <source>
        <dbReference type="ARBA" id="ARBA00017322"/>
    </source>
</evidence>
<keyword evidence="11 21" id="KW-0418">Kinase</keyword>
<evidence type="ECO:0000256" key="9">
    <source>
        <dbReference type="ARBA" id="ARBA00022679"/>
    </source>
</evidence>
<evidence type="ECO:0000256" key="6">
    <source>
        <dbReference type="ARBA" id="ARBA00022485"/>
    </source>
</evidence>
<keyword evidence="8" id="KW-0597">Phosphoprotein</keyword>
<dbReference type="PROSITE" id="PS50113">
    <property type="entry name" value="PAC"/>
    <property type="match status" value="4"/>
</dbReference>
<evidence type="ECO:0000256" key="2">
    <source>
        <dbReference type="ARBA" id="ARBA00001966"/>
    </source>
</evidence>
<dbReference type="EC" id="2.7.13.3" evidence="4"/>
<feature type="domain" description="PAC" evidence="20">
    <location>
        <begin position="226"/>
        <end position="278"/>
    </location>
</feature>
<feature type="coiled-coil region" evidence="16">
    <location>
        <begin position="515"/>
        <end position="560"/>
    </location>
</feature>
<dbReference type="PANTHER" id="PTHR43304:SF1">
    <property type="entry name" value="PAC DOMAIN-CONTAINING PROTEIN"/>
    <property type="match status" value="1"/>
</dbReference>
<dbReference type="GO" id="GO:0046872">
    <property type="term" value="F:metal ion binding"/>
    <property type="evidence" value="ECO:0007669"/>
    <property type="project" value="UniProtKB-KW"/>
</dbReference>
<dbReference type="Gene3D" id="2.10.70.100">
    <property type="match status" value="1"/>
</dbReference>
<dbReference type="FunFam" id="3.30.450.20:FF:000155">
    <property type="entry name" value="Sensor histidine kinase TodS"/>
    <property type="match status" value="1"/>
</dbReference>
<evidence type="ECO:0000256" key="11">
    <source>
        <dbReference type="ARBA" id="ARBA00022777"/>
    </source>
</evidence>
<feature type="domain" description="PAS" evidence="19">
    <location>
        <begin position="272"/>
        <end position="343"/>
    </location>
</feature>
<keyword evidence="7" id="KW-0963">Cytoplasm</keyword>
<dbReference type="SUPFAM" id="SSF55785">
    <property type="entry name" value="PYP-like sensor domain (PAS domain)"/>
    <property type="match status" value="4"/>
</dbReference>
<dbReference type="InterPro" id="IPR013655">
    <property type="entry name" value="PAS_fold_3"/>
</dbReference>
<dbReference type="SUPFAM" id="SSF55874">
    <property type="entry name" value="ATPase domain of HSP90 chaperone/DNA topoisomerase II/histidine kinase"/>
    <property type="match status" value="1"/>
</dbReference>
<feature type="domain" description="PAS" evidence="19">
    <location>
        <begin position="401"/>
        <end position="473"/>
    </location>
</feature>
<dbReference type="AlphaFoldDB" id="A0A517R2L3"/>
<dbReference type="Pfam" id="PF07730">
    <property type="entry name" value="HisKA_3"/>
    <property type="match status" value="1"/>
</dbReference>
<dbReference type="InterPro" id="IPR013656">
    <property type="entry name" value="PAS_4"/>
</dbReference>
<dbReference type="GO" id="GO:0051539">
    <property type="term" value="F:4 iron, 4 sulfur cluster binding"/>
    <property type="evidence" value="ECO:0007669"/>
    <property type="project" value="UniProtKB-KW"/>
</dbReference>
<dbReference type="KEGG" id="svp:Pan189_24840"/>
<evidence type="ECO:0000256" key="12">
    <source>
        <dbReference type="ARBA" id="ARBA00023004"/>
    </source>
</evidence>
<feature type="domain" description="PAC" evidence="20">
    <location>
        <begin position="97"/>
        <end position="149"/>
    </location>
</feature>
<gene>
    <name evidence="21" type="primary">todS_2</name>
    <name evidence="21" type="ORF">Pan189_24840</name>
</gene>
<dbReference type="InterPro" id="IPR052162">
    <property type="entry name" value="Sensor_kinase/Photoreceptor"/>
</dbReference>
<evidence type="ECO:0000256" key="14">
    <source>
        <dbReference type="ARBA" id="ARBA00024827"/>
    </source>
</evidence>
<keyword evidence="13" id="KW-0411">Iron-sulfur</keyword>
<evidence type="ECO:0000256" key="15">
    <source>
        <dbReference type="ARBA" id="ARBA00030800"/>
    </source>
</evidence>
<dbReference type="PROSITE" id="PS50109">
    <property type="entry name" value="HIS_KIN"/>
    <property type="match status" value="1"/>
</dbReference>
<dbReference type="GO" id="GO:0046983">
    <property type="term" value="F:protein dimerization activity"/>
    <property type="evidence" value="ECO:0007669"/>
    <property type="project" value="InterPro"/>
</dbReference>
<dbReference type="CDD" id="cd00130">
    <property type="entry name" value="PAS"/>
    <property type="match status" value="3"/>
</dbReference>
<dbReference type="InterPro" id="IPR000700">
    <property type="entry name" value="PAS-assoc_C"/>
</dbReference>
<keyword evidence="10" id="KW-0479">Metal-binding</keyword>
<dbReference type="Gene3D" id="3.30.450.20">
    <property type="entry name" value="PAS domain"/>
    <property type="match status" value="4"/>
</dbReference>
<evidence type="ECO:0000259" key="20">
    <source>
        <dbReference type="PROSITE" id="PS50113"/>
    </source>
</evidence>
<dbReference type="GO" id="GO:0000155">
    <property type="term" value="F:phosphorelay sensor kinase activity"/>
    <property type="evidence" value="ECO:0007669"/>
    <property type="project" value="InterPro"/>
</dbReference>
<keyword evidence="22" id="KW-1185">Reference proteome</keyword>
<dbReference type="SMART" id="SM00086">
    <property type="entry name" value="PAC"/>
    <property type="match status" value="4"/>
</dbReference>
<evidence type="ECO:0000259" key="19">
    <source>
        <dbReference type="PROSITE" id="PS50112"/>
    </source>
</evidence>
<evidence type="ECO:0000256" key="8">
    <source>
        <dbReference type="ARBA" id="ARBA00022553"/>
    </source>
</evidence>
<dbReference type="Pfam" id="PF08448">
    <property type="entry name" value="PAS_4"/>
    <property type="match status" value="1"/>
</dbReference>
<feature type="domain" description="PAS" evidence="19">
    <location>
        <begin position="24"/>
        <end position="94"/>
    </location>
</feature>
<evidence type="ECO:0000256" key="17">
    <source>
        <dbReference type="SAM" id="MobiDB-lite"/>
    </source>
</evidence>
<dbReference type="GO" id="GO:0005737">
    <property type="term" value="C:cytoplasm"/>
    <property type="evidence" value="ECO:0007669"/>
    <property type="project" value="UniProtKB-SubCell"/>
</dbReference>
<comment type="function">
    <text evidence="14">Member of the two-component regulatory system NreB/NreC involved in the control of dissimilatory nitrate/nitrite reduction in response to oxygen. NreB functions as a direct oxygen sensor histidine kinase which is autophosphorylated, in the absence of oxygen, probably at the conserved histidine residue, and transfers its phosphate group probably to a conserved aspartate residue of NreC. NreB/NreC activates the expression of the nitrate (narGHJI) and nitrite (nir) reductase operons, as well as the putative nitrate transporter gene narT.</text>
</comment>
<dbReference type="PROSITE" id="PS50112">
    <property type="entry name" value="PAS"/>
    <property type="match status" value="3"/>
</dbReference>
<keyword evidence="9 21" id="KW-0808">Transferase</keyword>
<keyword evidence="16" id="KW-0175">Coiled coil</keyword>
<dbReference type="EMBL" id="CP036268">
    <property type="protein sequence ID" value="QDT38094.1"/>
    <property type="molecule type" value="Genomic_DNA"/>
</dbReference>
<dbReference type="RefSeq" id="WP_145364145.1">
    <property type="nucleotide sequence ID" value="NZ_CP036268.1"/>
</dbReference>
<evidence type="ECO:0000256" key="4">
    <source>
        <dbReference type="ARBA" id="ARBA00012438"/>
    </source>
</evidence>
<reference evidence="21 22" key="1">
    <citation type="submission" date="2019-02" db="EMBL/GenBank/DDBJ databases">
        <title>Deep-cultivation of Planctomycetes and their phenomic and genomic characterization uncovers novel biology.</title>
        <authorList>
            <person name="Wiegand S."/>
            <person name="Jogler M."/>
            <person name="Boedeker C."/>
            <person name="Pinto D."/>
            <person name="Vollmers J."/>
            <person name="Rivas-Marin E."/>
            <person name="Kohn T."/>
            <person name="Peeters S.H."/>
            <person name="Heuer A."/>
            <person name="Rast P."/>
            <person name="Oberbeckmann S."/>
            <person name="Bunk B."/>
            <person name="Jeske O."/>
            <person name="Meyerdierks A."/>
            <person name="Storesund J.E."/>
            <person name="Kallscheuer N."/>
            <person name="Luecker S."/>
            <person name="Lage O.M."/>
            <person name="Pohl T."/>
            <person name="Merkel B.J."/>
            <person name="Hornburger P."/>
            <person name="Mueller R.-W."/>
            <person name="Bruemmer F."/>
            <person name="Labrenz M."/>
            <person name="Spormann A.M."/>
            <person name="Op den Camp H."/>
            <person name="Overmann J."/>
            <person name="Amann R."/>
            <person name="Jetten M.S.M."/>
            <person name="Mascher T."/>
            <person name="Medema M.H."/>
            <person name="Devos D.P."/>
            <person name="Kaster A.-K."/>
            <person name="Ovreas L."/>
            <person name="Rohde M."/>
            <person name="Galperin M.Y."/>
            <person name="Jogler C."/>
        </authorList>
    </citation>
    <scope>NUCLEOTIDE SEQUENCE [LARGE SCALE GENOMIC DNA]</scope>
    <source>
        <strain evidence="21 22">Pan189</strain>
    </source>
</reference>
<dbReference type="InterPro" id="IPR000014">
    <property type="entry name" value="PAS"/>
</dbReference>
<dbReference type="Pfam" id="PF08447">
    <property type="entry name" value="PAS_3"/>
    <property type="match status" value="3"/>
</dbReference>
<dbReference type="InterPro" id="IPR001610">
    <property type="entry name" value="PAC"/>
</dbReference>
<dbReference type="InterPro" id="IPR003594">
    <property type="entry name" value="HATPase_dom"/>
</dbReference>
<sequence length="762" mass="86527">MAETNSSEHRVAKRADSAHRLPENEQQFRQMADSLPLILWVHGPEGQPEFINRTYRQFFGVDLADLSIGSWRRKIHPDDVEDYSKAYDESLRARAEFHAEARFRTHDGRWRWLESWARPRFRDDGTFAGLVGTSADVTDRKQAEQTKSNAEQFARRAFNSVANFVGVLTPDGILIDVNEPALAVGDLSRDNVLGQPFWETFWWNYSPKIQAQLRESIDRARAGEILRYDVPVQISGAGRMWIDFQLAPLRNDAGDITHLIPSGMDITARYLAEERLKIAQEASTVGIFDYDVIGDELRWDEHSARIWGVGQNSVLNYEDFRSGLHPDDRTPTDAAVKRSMSPDSDGHYFAEYRVIHKSDGIMRWVAAYGRTFFEDGRPVRIVGTTQDITARKFQEVALSESEERFRLAADAVGGIIYEYDLGEGTAHRSSGLTEVLGFSPDEVPNTIDWWQQRVHPQDVPTFLQVLNNNESSERSETEYRIQHRDGSWVQVWDRSLVVFNQMGIPTKIFGSVVDITDLRQVEQQLKELNERLEELVSVRTAELKNRNEQLKKLAAELCTAEMRERDRLSQVLHDGLQQLLVAIKMHLTILENAAGSDADRVRSDLKAFIDEAIQSSRSLAHELSPPELNDDSLPEAMQWLASRFQSHYHFNVDVTCDEEHTAIPPEERLLLLSTIRELLLNAVKHSGTDRAAIHLSNGDDHRSITVEDKGKGFDPRIVEYGGEAGLGLRSVQQRIVAFGGAFEIDSAPGRGTKFLIRTPLKL</sequence>
<dbReference type="Gene3D" id="1.20.5.1930">
    <property type="match status" value="1"/>
</dbReference>
<feature type="domain" description="Histidine kinase" evidence="18">
    <location>
        <begin position="571"/>
        <end position="762"/>
    </location>
</feature>
<dbReference type="InterPro" id="IPR005467">
    <property type="entry name" value="His_kinase_dom"/>
</dbReference>
<dbReference type="Pfam" id="PF02518">
    <property type="entry name" value="HATPase_c"/>
    <property type="match status" value="1"/>
</dbReference>
<keyword evidence="6" id="KW-0004">4Fe-4S</keyword>
<evidence type="ECO:0000256" key="10">
    <source>
        <dbReference type="ARBA" id="ARBA00022723"/>
    </source>
</evidence>
<evidence type="ECO:0000259" key="18">
    <source>
        <dbReference type="PROSITE" id="PS50109"/>
    </source>
</evidence>
<dbReference type="NCBIfam" id="TIGR00229">
    <property type="entry name" value="sensory_box"/>
    <property type="match status" value="4"/>
</dbReference>
<keyword evidence="12" id="KW-0408">Iron</keyword>
<dbReference type="SMART" id="SM00091">
    <property type="entry name" value="PAS"/>
    <property type="match status" value="4"/>
</dbReference>
<organism evidence="21 22">
    <name type="scientific">Stratiformator vulcanicus</name>
    <dbReference type="NCBI Taxonomy" id="2527980"/>
    <lineage>
        <taxon>Bacteria</taxon>
        <taxon>Pseudomonadati</taxon>
        <taxon>Planctomycetota</taxon>
        <taxon>Planctomycetia</taxon>
        <taxon>Planctomycetales</taxon>
        <taxon>Planctomycetaceae</taxon>
        <taxon>Stratiformator</taxon>
    </lineage>
</organism>
<comment type="catalytic activity">
    <reaction evidence="1">
        <text>ATP + protein L-histidine = ADP + protein N-phospho-L-histidine.</text>
        <dbReference type="EC" id="2.7.13.3"/>
    </reaction>
</comment>
<accession>A0A517R2L3</accession>
<evidence type="ECO:0000256" key="7">
    <source>
        <dbReference type="ARBA" id="ARBA00022490"/>
    </source>
</evidence>
<feature type="region of interest" description="Disordered" evidence="17">
    <location>
        <begin position="1"/>
        <end position="22"/>
    </location>
</feature>
<dbReference type="Proteomes" id="UP000317318">
    <property type="component" value="Chromosome"/>
</dbReference>
<evidence type="ECO:0000256" key="13">
    <source>
        <dbReference type="ARBA" id="ARBA00023014"/>
    </source>
</evidence>
<evidence type="ECO:0000313" key="21">
    <source>
        <dbReference type="EMBL" id="QDT38094.1"/>
    </source>
</evidence>
<dbReference type="PANTHER" id="PTHR43304">
    <property type="entry name" value="PHYTOCHROME-LIKE PROTEIN CPH1"/>
    <property type="match status" value="1"/>
</dbReference>